<keyword evidence="2" id="KW-0812">Transmembrane</keyword>
<name>A0ABZ1HR74_STRPH</name>
<dbReference type="PANTHER" id="PTHR37305:SF1">
    <property type="entry name" value="MEMBRANE PROTEIN"/>
    <property type="match status" value="1"/>
</dbReference>
<evidence type="ECO:0000313" key="3">
    <source>
        <dbReference type="EMBL" id="WSD21091.1"/>
    </source>
</evidence>
<feature type="transmembrane region" description="Helical" evidence="2">
    <location>
        <begin position="261"/>
        <end position="279"/>
    </location>
</feature>
<feature type="transmembrane region" description="Helical" evidence="2">
    <location>
        <begin position="88"/>
        <end position="110"/>
    </location>
</feature>
<gene>
    <name evidence="3" type="ORF">OHB35_51985</name>
</gene>
<feature type="transmembrane region" description="Helical" evidence="2">
    <location>
        <begin position="208"/>
        <end position="229"/>
    </location>
</feature>
<feature type="transmembrane region" description="Helical" evidence="2">
    <location>
        <begin position="50"/>
        <end position="68"/>
    </location>
</feature>
<proteinExistence type="predicted"/>
<dbReference type="RefSeq" id="WP_326762639.1">
    <property type="nucleotide sequence ID" value="NZ_CP109135.1"/>
</dbReference>
<dbReference type="Proteomes" id="UP001340816">
    <property type="component" value="Chromosome"/>
</dbReference>
<keyword evidence="2" id="KW-0472">Membrane</keyword>
<reference evidence="3 4" key="1">
    <citation type="submission" date="2022-10" db="EMBL/GenBank/DDBJ databases">
        <title>The complete genomes of actinobacterial strains from the NBC collection.</title>
        <authorList>
            <person name="Joergensen T.S."/>
            <person name="Alvarez Arevalo M."/>
            <person name="Sterndorff E.B."/>
            <person name="Faurdal D."/>
            <person name="Vuksanovic O."/>
            <person name="Mourched A.-S."/>
            <person name="Charusanti P."/>
            <person name="Shaw S."/>
            <person name="Blin K."/>
            <person name="Weber T."/>
        </authorList>
    </citation>
    <scope>NUCLEOTIDE SEQUENCE [LARGE SCALE GENOMIC DNA]</scope>
    <source>
        <strain evidence="3 4">NBC 01752</strain>
    </source>
</reference>
<protein>
    <submittedName>
        <fullName evidence="3">ABC transporter permease</fullName>
    </submittedName>
</protein>
<evidence type="ECO:0000313" key="4">
    <source>
        <dbReference type="Proteomes" id="UP001340816"/>
    </source>
</evidence>
<keyword evidence="4" id="KW-1185">Reference proteome</keyword>
<dbReference type="EMBL" id="CP109135">
    <property type="protein sequence ID" value="WSD21091.1"/>
    <property type="molecule type" value="Genomic_DNA"/>
</dbReference>
<organism evidence="3 4">
    <name type="scientific">Streptomyces phaeochromogenes</name>
    <dbReference type="NCBI Taxonomy" id="1923"/>
    <lineage>
        <taxon>Bacteria</taxon>
        <taxon>Bacillati</taxon>
        <taxon>Actinomycetota</taxon>
        <taxon>Actinomycetes</taxon>
        <taxon>Kitasatosporales</taxon>
        <taxon>Streptomycetaceae</taxon>
        <taxon>Streptomyces</taxon>
        <taxon>Streptomyces phaeochromogenes group</taxon>
    </lineage>
</organism>
<sequence>MSTTALDTQDAHDSRKTAGTAGRHAGGQQVTFPRVVHMEWIKLRSLRSTLYTLAITVALVIGFGLLFSSVVGSGDGPGEDDFGDPTSISLGGVMLAALAVAVLGVLMSAGEYATGSIRATLAAVPSRLPVLWGKVTVFAVVSFALMLVAVLGAFLAGQSVMSSRGLDTTSLSDPGVFRALASAAIYLTGAGLIGLAVGVLLRNTAGAITLVVGSLFVVPGLIQLLPSSWNDAIGPYLPSNAANAVMTVRTASDSLSPGSGLAVFASYIVVLLAGAAVLFKRRDA</sequence>
<feature type="transmembrane region" description="Helical" evidence="2">
    <location>
        <begin position="176"/>
        <end position="201"/>
    </location>
</feature>
<evidence type="ECO:0000256" key="2">
    <source>
        <dbReference type="SAM" id="Phobius"/>
    </source>
</evidence>
<evidence type="ECO:0000256" key="1">
    <source>
        <dbReference type="SAM" id="MobiDB-lite"/>
    </source>
</evidence>
<keyword evidence="2" id="KW-1133">Transmembrane helix</keyword>
<feature type="region of interest" description="Disordered" evidence="1">
    <location>
        <begin position="1"/>
        <end position="26"/>
    </location>
</feature>
<feature type="transmembrane region" description="Helical" evidence="2">
    <location>
        <begin position="131"/>
        <end position="156"/>
    </location>
</feature>
<dbReference type="PANTHER" id="PTHR37305">
    <property type="entry name" value="INTEGRAL MEMBRANE PROTEIN-RELATED"/>
    <property type="match status" value="1"/>
</dbReference>
<accession>A0ABZ1HR74</accession>
<dbReference type="Pfam" id="PF12730">
    <property type="entry name" value="ABC2_membrane_4"/>
    <property type="match status" value="1"/>
</dbReference>